<dbReference type="Pfam" id="PF14559">
    <property type="entry name" value="TPR_19"/>
    <property type="match status" value="1"/>
</dbReference>
<feature type="compositionally biased region" description="Basic and acidic residues" evidence="5">
    <location>
        <begin position="1041"/>
        <end position="1057"/>
    </location>
</feature>
<dbReference type="GO" id="GO:0006355">
    <property type="term" value="P:regulation of DNA-templated transcription"/>
    <property type="evidence" value="ECO:0007669"/>
    <property type="project" value="InterPro"/>
</dbReference>
<evidence type="ECO:0000256" key="5">
    <source>
        <dbReference type="SAM" id="MobiDB-lite"/>
    </source>
</evidence>
<dbReference type="FunFam" id="1.25.40.10:FF:000089">
    <property type="entry name" value="CTR9 homolog, Paf1/RNA polymerase II complex component"/>
    <property type="match status" value="1"/>
</dbReference>
<evidence type="ECO:0000256" key="4">
    <source>
        <dbReference type="SAM" id="Coils"/>
    </source>
</evidence>
<dbReference type="EMBL" id="CAJVCH010570782">
    <property type="protein sequence ID" value="CAG7835863.1"/>
    <property type="molecule type" value="Genomic_DNA"/>
</dbReference>
<dbReference type="GO" id="GO:0000993">
    <property type="term" value="F:RNA polymerase II complex binding"/>
    <property type="evidence" value="ECO:0007669"/>
    <property type="project" value="TreeGrafter"/>
</dbReference>
<dbReference type="InterPro" id="IPR056836">
    <property type="entry name" value="ARM_TT21_4th"/>
</dbReference>
<dbReference type="InterPro" id="IPR013105">
    <property type="entry name" value="TPR_2"/>
</dbReference>
<dbReference type="FunFam" id="1.25.40.10:FF:000289">
    <property type="entry name" value="RNA polymerase-associated protein CTR9 homolog"/>
    <property type="match status" value="1"/>
</dbReference>
<dbReference type="FunFam" id="1.25.40.10:FF:000069">
    <property type="entry name" value="CTR9 homolog, Paf1/RNA polymerase II complex component"/>
    <property type="match status" value="1"/>
</dbReference>
<accession>A0A8J2LHX5</accession>
<dbReference type="Pfam" id="PF13374">
    <property type="entry name" value="TPR_10"/>
    <property type="match status" value="1"/>
</dbReference>
<sequence>MSQLQHIPGVIEIPLRDTDEVIEIDATQLPDHNELLTILRQENAPLNTWFAVALEYYRQGKDDDFLKIIEVARKEANQTYKDCEKDLMRVLDSLAAFYVKKANKERVKEKRRDLFSKATLLYTTADKIIMYDQNHLLGRAFFCLLEGDKMEQADAQFNFVLGQLPSCIPALLGKACIAYNKKEYRGALAFYKKALRTNPNCPADVRVGLGHCYMKLGNKDKAELAFERAIELNSKCTGALVGMAVHYMNIKDRDTIRRGVQLLSRAYSVDPSNPMVLNHLADHFFFKRDFHKVRHLAMHAFHNTENEAMRAESCYQLARSYHMQQDFDQAFQYYYQATQFATPNFVLPNFGLGQMYIKRGDHENAAQCFEKVLKCEPENYETMKILGSIYAQGTSQSKRDVAKDYLKKVTAREPDDVEAWIELAQILEQSDLNECLKSYMTAMRLFRDKVRVAIPPEIYNNIGSVHYRLGNFKEATSNFEESLKRSLEEASKTDAPYYNSICVTTTYNMARLHEAMCQFGEAERLYKNILKDHPNYVDCYLRLGCMARDKGQIFDASYWFKDALQLNNEHPDAWSLIGNLHLSKLEWGPGQKKFERILKNPQYQNDAYSMIALGNVWLQTLHTPSRDKEKEKRHQERAISIYRQVLRNDPKNIWAANGIGAILAHKGSFNEARDVFAQVREATADFSDVWLNIAHIYVEQKQYVSAVQMYENCMKKFYKYHHTEILQYLGRAYYKSWKLKEAKHALLKARRVAPTDTVILYNLALILQKLANQILRDEKSTLQLVLSAVHELGLAHKYFQYLSINGDRTRYDLGQAAAEGQQCQDLLSQAQYHVARARKLDEEEKQLRKKQEEEREKFRQKQMEEQLKIDERKKLQVEEMLRKREEFKEKTKNALVFVEPPPEVKGSKKRGRRREDDGFISDGSGGPPSGDENRENRIKKKKARREEGGDDSRGRRRRKGRKEGSEGKPGKGKKGKILDEDGLTAKQRRKIVSKATISTSEESDNNSDGGKRSRRSSGDNSGSDSGGGKKNRVIQSDSESGSDKGLGHANLARDHRQSPALDRNLNRGPNRLLDHDQGHDRDRNRVLNLPPVVDLIPNRRRDLNLDLYQDPSPGLGPSPDPNLDLDPHLDLNQDLIRGLNQGLNQDLSRDRNRGLGRGRNQVPGQDQPQGQDPEVDPNLDRVQGNFYTLDSDEINWIKSLHEHHDCIHGQMPVKKLLLR</sequence>
<feature type="repeat" description="TPR" evidence="3">
    <location>
        <begin position="456"/>
        <end position="489"/>
    </location>
</feature>
<feature type="compositionally biased region" description="Low complexity" evidence="5">
    <location>
        <begin position="1158"/>
        <end position="1172"/>
    </location>
</feature>
<keyword evidence="8" id="KW-1185">Reference proteome</keyword>
<dbReference type="Pfam" id="PF07719">
    <property type="entry name" value="TPR_2"/>
    <property type="match status" value="1"/>
</dbReference>
<feature type="coiled-coil region" evidence="4">
    <location>
        <begin position="833"/>
        <end position="880"/>
    </location>
</feature>
<dbReference type="GO" id="GO:0016593">
    <property type="term" value="C:Cdc73/Paf1 complex"/>
    <property type="evidence" value="ECO:0007669"/>
    <property type="project" value="TreeGrafter"/>
</dbReference>
<feature type="repeat" description="TPR" evidence="3">
    <location>
        <begin position="311"/>
        <end position="344"/>
    </location>
</feature>
<comment type="caution">
    <text evidence="7">The sequence shown here is derived from an EMBL/GenBank/DDBJ whole genome shotgun (WGS) entry which is preliminary data.</text>
</comment>
<evidence type="ECO:0000256" key="1">
    <source>
        <dbReference type="ARBA" id="ARBA00022737"/>
    </source>
</evidence>
<dbReference type="PANTHER" id="PTHR14027:SF2">
    <property type="entry name" value="RNA POLYMERASE-ASSOCIATED PROTEIN CTR9 HOMOLOG"/>
    <property type="match status" value="1"/>
</dbReference>
<dbReference type="FunFam" id="1.25.40.10:FF:000084">
    <property type="entry name" value="CTR9 homolog, Paf1/RNA polymerase II complex component"/>
    <property type="match status" value="1"/>
</dbReference>
<evidence type="ECO:0000313" key="8">
    <source>
        <dbReference type="Proteomes" id="UP000708208"/>
    </source>
</evidence>
<evidence type="ECO:0000259" key="6">
    <source>
        <dbReference type="Pfam" id="PF25068"/>
    </source>
</evidence>
<feature type="repeat" description="TPR" evidence="3">
    <location>
        <begin position="723"/>
        <end position="756"/>
    </location>
</feature>
<dbReference type="Proteomes" id="UP000708208">
    <property type="component" value="Unassembled WGS sequence"/>
</dbReference>
<feature type="repeat" description="TPR" evidence="3">
    <location>
        <begin position="203"/>
        <end position="236"/>
    </location>
</feature>
<feature type="domain" description="Tetratricopeptide repeat protein 21A/21B fourth ARM" evidence="6">
    <location>
        <begin position="182"/>
        <end position="337"/>
    </location>
</feature>
<dbReference type="OrthoDB" id="343875at2759"/>
<name>A0A8J2LHX5_9HEXA</name>
<feature type="region of interest" description="Disordered" evidence="5">
    <location>
        <begin position="1105"/>
        <end position="1129"/>
    </location>
</feature>
<dbReference type="InterPro" id="IPR019734">
    <property type="entry name" value="TPR_rpt"/>
</dbReference>
<feature type="region of interest" description="Disordered" evidence="5">
    <location>
        <begin position="893"/>
        <end position="1086"/>
    </location>
</feature>
<dbReference type="AlphaFoldDB" id="A0A8J2LHX5"/>
<feature type="compositionally biased region" description="Basic and acidic residues" evidence="5">
    <location>
        <begin position="1072"/>
        <end position="1085"/>
    </location>
</feature>
<dbReference type="Pfam" id="PF25068">
    <property type="entry name" value="ARM_TT21_4th"/>
    <property type="match status" value="1"/>
</dbReference>
<dbReference type="InterPro" id="IPR031101">
    <property type="entry name" value="Ctr9"/>
</dbReference>
<gene>
    <name evidence="7" type="ORF">AFUS01_LOCUS45179</name>
</gene>
<feature type="compositionally biased region" description="Basic and acidic residues" evidence="5">
    <location>
        <begin position="944"/>
        <end position="953"/>
    </location>
</feature>
<protein>
    <recommendedName>
        <fullName evidence="6">Tetratricopeptide repeat protein 21A/21B fourth ARM domain-containing protein</fullName>
    </recommendedName>
</protein>
<organism evidence="7 8">
    <name type="scientific">Allacma fusca</name>
    <dbReference type="NCBI Taxonomy" id="39272"/>
    <lineage>
        <taxon>Eukaryota</taxon>
        <taxon>Metazoa</taxon>
        <taxon>Ecdysozoa</taxon>
        <taxon>Arthropoda</taxon>
        <taxon>Hexapoda</taxon>
        <taxon>Collembola</taxon>
        <taxon>Symphypleona</taxon>
        <taxon>Sminthuridae</taxon>
        <taxon>Allacma</taxon>
    </lineage>
</organism>
<keyword evidence="4" id="KW-0175">Coiled coil</keyword>
<evidence type="ECO:0000256" key="3">
    <source>
        <dbReference type="PROSITE-ProRule" id="PRU00339"/>
    </source>
</evidence>
<keyword evidence="2 3" id="KW-0802">TPR repeat</keyword>
<dbReference type="PANTHER" id="PTHR14027">
    <property type="entry name" value="RNA POLYMERASE-ASSOCIATED PROTEIN CTR9"/>
    <property type="match status" value="1"/>
</dbReference>
<feature type="repeat" description="TPR" evidence="3">
    <location>
        <begin position="346"/>
        <end position="379"/>
    </location>
</feature>
<feature type="region of interest" description="Disordered" evidence="5">
    <location>
        <begin position="1142"/>
        <end position="1182"/>
    </location>
</feature>
<proteinExistence type="predicted"/>
<evidence type="ECO:0000313" key="7">
    <source>
        <dbReference type="EMBL" id="CAG7835863.1"/>
    </source>
</evidence>
<evidence type="ECO:0000256" key="2">
    <source>
        <dbReference type="ARBA" id="ARBA00022803"/>
    </source>
</evidence>
<keyword evidence="1" id="KW-0677">Repeat</keyword>
<dbReference type="PROSITE" id="PS50005">
    <property type="entry name" value="TPR"/>
    <property type="match status" value="5"/>
</dbReference>
<reference evidence="7" key="1">
    <citation type="submission" date="2021-06" db="EMBL/GenBank/DDBJ databases">
        <authorList>
            <person name="Hodson N. C."/>
            <person name="Mongue J. A."/>
            <person name="Jaron S. K."/>
        </authorList>
    </citation>
    <scope>NUCLEOTIDE SEQUENCE</scope>
</reference>
<dbReference type="SMART" id="SM00028">
    <property type="entry name" value="TPR"/>
    <property type="match status" value="11"/>
</dbReference>
<dbReference type="GO" id="GO:0006368">
    <property type="term" value="P:transcription elongation by RNA polymerase II"/>
    <property type="evidence" value="ECO:0007669"/>
    <property type="project" value="TreeGrafter"/>
</dbReference>